<reference evidence="2 3" key="1">
    <citation type="submission" date="2017-02" db="EMBL/GenBank/DDBJ databases">
        <authorList>
            <person name="Peterson S.W."/>
        </authorList>
    </citation>
    <scope>NUCLEOTIDE SEQUENCE [LARGE SCALE GENOMIC DNA]</scope>
    <source>
        <strain evidence="2 3">DSM 16080</strain>
    </source>
</reference>
<gene>
    <name evidence="2" type="ORF">SAMN02745704_01056</name>
</gene>
<protein>
    <submittedName>
        <fullName evidence="2">Uncharacterized protein</fullName>
    </submittedName>
</protein>
<feature type="coiled-coil region" evidence="1">
    <location>
        <begin position="36"/>
        <end position="70"/>
    </location>
</feature>
<dbReference type="RefSeq" id="WP_078716631.1">
    <property type="nucleotide sequence ID" value="NZ_FUYC01000003.1"/>
</dbReference>
<accession>A0A1T4WKP3</accession>
<evidence type="ECO:0000256" key="1">
    <source>
        <dbReference type="SAM" id="Coils"/>
    </source>
</evidence>
<evidence type="ECO:0000313" key="3">
    <source>
        <dbReference type="Proteomes" id="UP000190027"/>
    </source>
</evidence>
<keyword evidence="1" id="KW-0175">Coiled coil</keyword>
<keyword evidence="3" id="KW-1185">Reference proteome</keyword>
<dbReference type="EMBL" id="FUYC01000003">
    <property type="protein sequence ID" value="SKA77874.1"/>
    <property type="molecule type" value="Genomic_DNA"/>
</dbReference>
<evidence type="ECO:0000313" key="2">
    <source>
        <dbReference type="EMBL" id="SKA77874.1"/>
    </source>
</evidence>
<proteinExistence type="predicted"/>
<dbReference type="Proteomes" id="UP000190027">
    <property type="component" value="Unassembled WGS sequence"/>
</dbReference>
<dbReference type="OrthoDB" id="10012181at2"/>
<organism evidence="2 3">
    <name type="scientific">Paucidesulfovibrio gracilis DSM 16080</name>
    <dbReference type="NCBI Taxonomy" id="1121449"/>
    <lineage>
        <taxon>Bacteria</taxon>
        <taxon>Pseudomonadati</taxon>
        <taxon>Thermodesulfobacteriota</taxon>
        <taxon>Desulfovibrionia</taxon>
        <taxon>Desulfovibrionales</taxon>
        <taxon>Desulfovibrionaceae</taxon>
        <taxon>Paucidesulfovibrio</taxon>
    </lineage>
</organism>
<dbReference type="AlphaFoldDB" id="A0A1T4WKP3"/>
<name>A0A1T4WKP3_9BACT</name>
<dbReference type="STRING" id="1121449.SAMN02745704_01056"/>
<sequence>MSHTTYLLLLLLFLFTEVVLLLIHHQAHTDRTVQMKNFLEMENDKLKKKIEALQLTIQESRRELEAKRQEAGSGPSI</sequence>